<dbReference type="AlphaFoldDB" id="A0A857MBM9"/>
<sequence length="161" mass="16187">MRIKWKQKMAAAGAAMAVAATGAVAVGAGTADAAPKPVPSKKVPVWHVPSAGITISGLLIPTPWLATVYASSNQRGVVTFSVAGGGLCSTNAAYKPVDIYWANLSNGRTGATSVQPCNFGDPTYPGLFKKAHTGSGQVVLALVVPGAIPATIPGYGTLTAP</sequence>
<accession>A0A857MBM9</accession>
<dbReference type="EMBL" id="CP045810">
    <property type="protein sequence ID" value="QHN39628.1"/>
    <property type="molecule type" value="Genomic_DNA"/>
</dbReference>
<reference evidence="2" key="1">
    <citation type="journal article" date="2021" name="Nat. Microbiol.">
        <title>Cocultivation of an ultrasmall environmental parasitic bacterium with lytic ability against bacteria associated with wastewater foams.</title>
        <authorList>
            <person name="Batinovic S."/>
            <person name="Rose J.J.A."/>
            <person name="Ratcliffe J."/>
            <person name="Seviour R.J."/>
            <person name="Petrovski S."/>
        </authorList>
    </citation>
    <scope>NUCLEOTIDE SEQUENCE</scope>
    <source>
        <strain evidence="2">CON44</strain>
    </source>
</reference>
<dbReference type="RefSeq" id="WP_005183357.1">
    <property type="nucleotide sequence ID" value="NZ_CP045804.1"/>
</dbReference>
<evidence type="ECO:0000256" key="1">
    <source>
        <dbReference type="SAM" id="SignalP"/>
    </source>
</evidence>
<keyword evidence="1" id="KW-0732">Signal</keyword>
<feature type="chain" id="PRO_5038865061" evidence="1">
    <location>
        <begin position="26"/>
        <end position="161"/>
    </location>
</feature>
<proteinExistence type="predicted"/>
<protein>
    <submittedName>
        <fullName evidence="2">Uncharacterized protein</fullName>
    </submittedName>
</protein>
<organism evidence="2">
    <name type="scientific">Gordonia amarae</name>
    <dbReference type="NCBI Taxonomy" id="36821"/>
    <lineage>
        <taxon>Bacteria</taxon>
        <taxon>Bacillati</taxon>
        <taxon>Actinomycetota</taxon>
        <taxon>Actinomycetes</taxon>
        <taxon>Mycobacteriales</taxon>
        <taxon>Gordoniaceae</taxon>
        <taxon>Gordonia</taxon>
    </lineage>
</organism>
<name>A0A857MBM9_9ACTN</name>
<feature type="signal peptide" evidence="1">
    <location>
        <begin position="1"/>
        <end position="25"/>
    </location>
</feature>
<gene>
    <name evidence="2" type="ORF">GII30_11050</name>
</gene>
<evidence type="ECO:0000313" key="2">
    <source>
        <dbReference type="EMBL" id="QHN39628.1"/>
    </source>
</evidence>